<feature type="domain" description="Heterokaryon incompatibility" evidence="1">
    <location>
        <begin position="67"/>
        <end position="216"/>
    </location>
</feature>
<dbReference type="Pfam" id="PF26639">
    <property type="entry name" value="Het-6_barrel"/>
    <property type="match status" value="1"/>
</dbReference>
<dbReference type="PANTHER" id="PTHR24148:SF64">
    <property type="entry name" value="HETEROKARYON INCOMPATIBILITY DOMAIN-CONTAINING PROTEIN"/>
    <property type="match status" value="1"/>
</dbReference>
<organism evidence="2 3">
    <name type="scientific">Alternaria tenuissima</name>
    <dbReference type="NCBI Taxonomy" id="119927"/>
    <lineage>
        <taxon>Eukaryota</taxon>
        <taxon>Fungi</taxon>
        <taxon>Dikarya</taxon>
        <taxon>Ascomycota</taxon>
        <taxon>Pezizomycotina</taxon>
        <taxon>Dothideomycetes</taxon>
        <taxon>Pleosporomycetidae</taxon>
        <taxon>Pleosporales</taxon>
        <taxon>Pleosporineae</taxon>
        <taxon>Pleosporaceae</taxon>
        <taxon>Alternaria</taxon>
        <taxon>Alternaria sect. Alternaria</taxon>
        <taxon>Alternaria alternata complex</taxon>
    </lineage>
</organism>
<accession>A0A4Q4M4R2</accession>
<sequence length="651" mass="74551">MEYQPLGDGEIRLLSIRQPLDSLPGVGSEVRQSPHPEEHVDCELLHRTFHNCRISSTFSLEGPETAFVALSYTWGSPDEQESIYVNGSAIKVRRTLKNALEALRETDVVKRGCMVWADAMCINQGDPKEKSQLVPKMGEIYQKSWCVVKWLGDATAGSDEAFDFINGVCEARERSLEATTEFLEYMSTCKRLCTVWESLKDVVYRPYFSRLWIIQELAMSCDRSLVLCGRKVTTWGRMRKVYQCLRILERDLEDDKFKEILRDVILGHDDVKSAFERVPNYHWKVLDDYHGLQDLEARKTDHYQRCLITRCRIAKCQSPQDKVYGMLALLPDDLASQIVANYEHDLQTVYAEFTRKWIETMDDLNLLGHCGGYGDHYQRKEALGCSWVVNLSKEIKQQTSNYHCRYRANGDMKACYCFQDTDLIVSGVVVDKIDGFSGRRHWNDDSGELVDFLGSESHRNPYGADADYEEAIWRTLVGDRNHEGDRAPEKYACVLDIAILDKSCLSSDPTSNRTIDEVQYNLHLWWIRNAKMKIKGKPLSSYLGSMGILQKNPTTYNEAAGRVDRFLWNRRLVSTASGYVGIMPHFIQKGDIIAVIGGCAVPLVLRPRWQQTPGRRKYEILGECFVYGIMDGEIEQSVREGRHALVDIMIS</sequence>
<evidence type="ECO:0000259" key="1">
    <source>
        <dbReference type="Pfam" id="PF06985"/>
    </source>
</evidence>
<comment type="caution">
    <text evidence="2">The sequence shown here is derived from an EMBL/GenBank/DDBJ whole genome shotgun (WGS) entry which is preliminary data.</text>
</comment>
<dbReference type="Proteomes" id="UP000292402">
    <property type="component" value="Unassembled WGS sequence"/>
</dbReference>
<evidence type="ECO:0000313" key="3">
    <source>
        <dbReference type="Proteomes" id="UP000292402"/>
    </source>
</evidence>
<dbReference type="InterPro" id="IPR010730">
    <property type="entry name" value="HET"/>
</dbReference>
<dbReference type="Pfam" id="PF06985">
    <property type="entry name" value="HET"/>
    <property type="match status" value="1"/>
</dbReference>
<name>A0A4Q4M4R2_9PLEO</name>
<evidence type="ECO:0000313" key="2">
    <source>
        <dbReference type="EMBL" id="RYN41705.1"/>
    </source>
</evidence>
<dbReference type="EMBL" id="PDXA01000049">
    <property type="protein sequence ID" value="RYN41705.1"/>
    <property type="molecule type" value="Genomic_DNA"/>
</dbReference>
<dbReference type="InterPro" id="IPR052895">
    <property type="entry name" value="HetReg/Transcr_Mod"/>
</dbReference>
<proteinExistence type="predicted"/>
<reference evidence="3" key="1">
    <citation type="journal article" date="2019" name="bioRxiv">
        <title>Genomics, evolutionary history and diagnostics of the Alternaria alternata species group including apple and Asian pear pathotypes.</title>
        <authorList>
            <person name="Armitage A.D."/>
            <person name="Cockerton H.M."/>
            <person name="Sreenivasaprasad S."/>
            <person name="Woodhall J.W."/>
            <person name="Lane C.R."/>
            <person name="Harrison R.J."/>
            <person name="Clarkson J.P."/>
        </authorList>
    </citation>
    <scope>NUCLEOTIDE SEQUENCE [LARGE SCALE GENOMIC DNA]</scope>
    <source>
        <strain evidence="3">FERA 1082</strain>
    </source>
</reference>
<protein>
    <recommendedName>
        <fullName evidence="1">Heterokaryon incompatibility domain-containing protein</fullName>
    </recommendedName>
</protein>
<dbReference type="PANTHER" id="PTHR24148">
    <property type="entry name" value="ANKYRIN REPEAT DOMAIN-CONTAINING PROTEIN 39 HOMOLOG-RELATED"/>
    <property type="match status" value="1"/>
</dbReference>
<dbReference type="AlphaFoldDB" id="A0A4Q4M4R2"/>
<gene>
    <name evidence="2" type="ORF">AA0114_g10660</name>
</gene>